<dbReference type="SUPFAM" id="SSF56826">
    <property type="entry name" value="Upper collar protein gp10 (connector protein)"/>
    <property type="match status" value="1"/>
</dbReference>
<reference evidence="1" key="1">
    <citation type="journal article" date="2022" name="Proc. Natl. Acad. Sci. U.S.A.">
        <title>Identification of the Bartonella autotransporter CFA as a protective antigen and hypervariable target of neutralizing antibodies in mice.</title>
        <authorList>
            <person name="Siewert L.K."/>
            <person name="Korotaev A."/>
            <person name="Sedzicki J."/>
            <person name="Fromm K."/>
            <person name="Pinschewer D.D."/>
            <person name="Dehio C."/>
        </authorList>
    </citation>
    <scope>NUCLEOTIDE SEQUENCE</scope>
    <source>
        <strain evidence="1">IBS296</strain>
    </source>
</reference>
<evidence type="ECO:0000313" key="1">
    <source>
        <dbReference type="EMBL" id="USP02310.1"/>
    </source>
</evidence>
<dbReference type="KEGG" id="btay:LAJ60_05365"/>
<protein>
    <submittedName>
        <fullName evidence="1">Uncharacterized protein</fullName>
    </submittedName>
</protein>
<dbReference type="Pfam" id="PF05352">
    <property type="entry name" value="Phage_connector"/>
    <property type="match status" value="1"/>
</dbReference>
<dbReference type="InterPro" id="IPR008016">
    <property type="entry name" value="Gp10"/>
</dbReference>
<dbReference type="Gene3D" id="2.40.500.10">
    <property type="entry name" value="Upper collar protein gp10 (connector protein)"/>
    <property type="match status" value="1"/>
</dbReference>
<evidence type="ECO:0000313" key="2">
    <source>
        <dbReference type="Proteomes" id="UP001056980"/>
    </source>
</evidence>
<dbReference type="RefSeq" id="WP_158078266.1">
    <property type="nucleotide sequence ID" value="NZ_CP083444.1"/>
</dbReference>
<sequence>MNEIENNKNDEIANFQHEYDFIRSVFIDRFVWNCEYFKNIYAPTYIESNLFEYGMMGLFKDEKYGFMLLPCVGQSQNLDIHGEPVEYKCTGDGYSKIVSKDDIVLLTNNNIGTSPSSQVREYASRITEICNNCANAKNLEVLLLHKQEIRNDIFSRLGLKFAKSDKLAEDILLAHIIARIRFVEAAKKRFNFDISFKSIYDYKEELSARLQ</sequence>
<accession>A0A9Q8YXT2</accession>
<dbReference type="EMBL" id="CP083444">
    <property type="protein sequence ID" value="USP02310.1"/>
    <property type="molecule type" value="Genomic_DNA"/>
</dbReference>
<gene>
    <name evidence="1" type="ORF">LAJ60_05365</name>
</gene>
<dbReference type="InterPro" id="IPR036199">
    <property type="entry name" value="Gp10_sf"/>
</dbReference>
<name>A0A9Q8YXT2_BARTA</name>
<organism evidence="1 2">
    <name type="scientific">Bartonella taylorii</name>
    <dbReference type="NCBI Taxonomy" id="33046"/>
    <lineage>
        <taxon>Bacteria</taxon>
        <taxon>Pseudomonadati</taxon>
        <taxon>Pseudomonadota</taxon>
        <taxon>Alphaproteobacteria</taxon>
        <taxon>Hyphomicrobiales</taxon>
        <taxon>Bartonellaceae</taxon>
        <taxon>Bartonella</taxon>
    </lineage>
</organism>
<dbReference type="AlphaFoldDB" id="A0A9Q8YXT2"/>
<dbReference type="Proteomes" id="UP001056980">
    <property type="component" value="Chromosome"/>
</dbReference>
<proteinExistence type="predicted"/>